<name>A0AAJ7SNJ4_PETMA</name>
<dbReference type="GO" id="GO:0005882">
    <property type="term" value="C:intermediate filament"/>
    <property type="evidence" value="ECO:0007669"/>
    <property type="project" value="UniProtKB-KW"/>
</dbReference>
<evidence type="ECO:0000256" key="2">
    <source>
        <dbReference type="ARBA" id="ARBA00022490"/>
    </source>
</evidence>
<sequence length="733" mass="82503">MSYAGSSISSSSRRTYGDTPHSSRRLQSIFSGGLRSYSSTRLGGERSGYGSLVHGYSMPALNYTDSLDQIRPSGLTGDAMQARVNEKHLLQDLNERFSAYITKVHDLEQNNKDLDDQISALKQKQSGTTRSGINDVYECEIKELRELIEHINGEKTSVQMEQERLEEDIKKLEEKCGQEVRLRSDADELFKMFSKNIDAASLVRMSNEKQIQALVDEIAFLKKNHEEEMDQLMAQIKSSTVSVEKVDYEEAGIAEALREIRGKFQLKGQVEGAAEERFQSKFKELTEAAEQNDEALRSTKEELSIYRHKLNERSTELDALLGTRDSLERQLNEMEERHQIDVGNLQDVMEQLQGELRDSKWAVARRLREYQDLLNVKMALDIEISAYRRLLDGEDSHFSSGSLSLDSARSIYTHTPKAKSQEEPPSKEKEAKDEAEETEEDTRADGKESEIDKAAAEEKYTAASKAVGIIVEGPDRVEAEEKAEESSVAIAPPEEEKHKGDGAEEEMEDEKVEDTKSKAEDKKEGKKEDASEDLEAHKEEQEGKKVEASSKDKAEEQAPKAAEDETEEAPAKEAVEDAESDKAEPEAKEGGSESIKEDDKPAKDEESEKEQGKPEKEDTTVPQTVDPKKDTESKRALKILSFKVQPIASATKKTVTKDEVKITQEEITYEETTEETFLLTKTVHHNQEVEVEQIISSEPEMEEYEEIIEETVVSTTKKGDHGKARSASRSSHK</sequence>
<organism evidence="9 10">
    <name type="scientific">Petromyzon marinus</name>
    <name type="common">Sea lamprey</name>
    <dbReference type="NCBI Taxonomy" id="7757"/>
    <lineage>
        <taxon>Eukaryota</taxon>
        <taxon>Metazoa</taxon>
        <taxon>Chordata</taxon>
        <taxon>Craniata</taxon>
        <taxon>Vertebrata</taxon>
        <taxon>Cyclostomata</taxon>
        <taxon>Hyperoartia</taxon>
        <taxon>Petromyzontiformes</taxon>
        <taxon>Petromyzontidae</taxon>
        <taxon>Petromyzon</taxon>
    </lineage>
</organism>
<feature type="compositionally biased region" description="Basic and acidic residues" evidence="7">
    <location>
        <begin position="419"/>
        <end position="432"/>
    </location>
</feature>
<dbReference type="GO" id="GO:0005737">
    <property type="term" value="C:cytoplasm"/>
    <property type="evidence" value="ECO:0007669"/>
    <property type="project" value="UniProtKB-SubCell"/>
</dbReference>
<dbReference type="Pfam" id="PF00038">
    <property type="entry name" value="Filament"/>
    <property type="match status" value="1"/>
</dbReference>
<dbReference type="FunFam" id="1.20.5.170:FF:000002">
    <property type="entry name" value="Type I keratin KA11"/>
    <property type="match status" value="1"/>
</dbReference>
<dbReference type="InterPro" id="IPR039008">
    <property type="entry name" value="IF_rod_dom"/>
</dbReference>
<dbReference type="GO" id="GO:0033693">
    <property type="term" value="P:neurofilament bundle assembly"/>
    <property type="evidence" value="ECO:0007669"/>
    <property type="project" value="TreeGrafter"/>
</dbReference>
<keyword evidence="2" id="KW-0963">Cytoplasm</keyword>
<dbReference type="PANTHER" id="PTHR45652">
    <property type="entry name" value="GLIAL FIBRILLARY ACIDIC PROTEIN"/>
    <property type="match status" value="1"/>
</dbReference>
<evidence type="ECO:0000256" key="4">
    <source>
        <dbReference type="ARBA" id="ARBA00023054"/>
    </source>
</evidence>
<dbReference type="PANTHER" id="PTHR45652:SF3">
    <property type="entry name" value="NEUROFILAMENT MEDIUM POLYPEPTIDE"/>
    <property type="match status" value="1"/>
</dbReference>
<dbReference type="SUPFAM" id="SSF64593">
    <property type="entry name" value="Intermediate filament protein, coiled coil region"/>
    <property type="match status" value="2"/>
</dbReference>
<accession>A0AAJ7SNJ4</accession>
<reference evidence="10" key="1">
    <citation type="submission" date="2025-08" db="UniProtKB">
        <authorList>
            <consortium name="RefSeq"/>
        </authorList>
    </citation>
    <scope>IDENTIFICATION</scope>
    <source>
        <tissue evidence="10">Sperm</tissue>
    </source>
</reference>
<evidence type="ECO:0000256" key="5">
    <source>
        <dbReference type="RuleBase" id="RU000685"/>
    </source>
</evidence>
<feature type="coiled-coil region" evidence="6">
    <location>
        <begin position="90"/>
        <end position="242"/>
    </location>
</feature>
<keyword evidence="4 6" id="KW-0175">Coiled coil</keyword>
<feature type="region of interest" description="Disordered" evidence="7">
    <location>
        <begin position="1"/>
        <end position="27"/>
    </location>
</feature>
<feature type="region of interest" description="Disordered" evidence="7">
    <location>
        <begin position="712"/>
        <end position="733"/>
    </location>
</feature>
<evidence type="ECO:0000313" key="10">
    <source>
        <dbReference type="RefSeq" id="XP_032802676.1"/>
    </source>
</evidence>
<keyword evidence="3 5" id="KW-0403">Intermediate filament</keyword>
<keyword evidence="9" id="KW-1185">Reference proteome</keyword>
<evidence type="ECO:0000256" key="1">
    <source>
        <dbReference type="ARBA" id="ARBA00004496"/>
    </source>
</evidence>
<dbReference type="GO" id="GO:0005200">
    <property type="term" value="F:structural constituent of cytoskeleton"/>
    <property type="evidence" value="ECO:0007669"/>
    <property type="project" value="TreeGrafter"/>
</dbReference>
<feature type="compositionally biased region" description="Basic and acidic residues" evidence="7">
    <location>
        <begin position="441"/>
        <end position="460"/>
    </location>
</feature>
<dbReference type="Gene3D" id="1.20.5.170">
    <property type="match status" value="1"/>
</dbReference>
<gene>
    <name evidence="10" type="primary">LOC116938982</name>
</gene>
<evidence type="ECO:0000256" key="3">
    <source>
        <dbReference type="ARBA" id="ARBA00022754"/>
    </source>
</evidence>
<dbReference type="GO" id="GO:0030424">
    <property type="term" value="C:axon"/>
    <property type="evidence" value="ECO:0007669"/>
    <property type="project" value="TreeGrafter"/>
</dbReference>
<dbReference type="AlphaFoldDB" id="A0AAJ7SNJ4"/>
<dbReference type="SMART" id="SM01391">
    <property type="entry name" value="Filament"/>
    <property type="match status" value="1"/>
</dbReference>
<dbReference type="KEGG" id="pmrn:116938982"/>
<feature type="compositionally biased region" description="Basic and acidic residues" evidence="7">
    <location>
        <begin position="626"/>
        <end position="635"/>
    </location>
</feature>
<dbReference type="RefSeq" id="XP_032802676.1">
    <property type="nucleotide sequence ID" value="XM_032946785.1"/>
</dbReference>
<proteinExistence type="inferred from homology"/>
<dbReference type="Gene3D" id="1.20.5.500">
    <property type="entry name" value="Single helix bin"/>
    <property type="match status" value="1"/>
</dbReference>
<dbReference type="GO" id="GO:0099160">
    <property type="term" value="C:postsynaptic intermediate filament cytoskeleton"/>
    <property type="evidence" value="ECO:0007669"/>
    <property type="project" value="TreeGrafter"/>
</dbReference>
<dbReference type="PROSITE" id="PS51842">
    <property type="entry name" value="IF_ROD_2"/>
    <property type="match status" value="1"/>
</dbReference>
<evidence type="ECO:0000256" key="6">
    <source>
        <dbReference type="SAM" id="Coils"/>
    </source>
</evidence>
<feature type="compositionally biased region" description="Acidic residues" evidence="7">
    <location>
        <begin position="503"/>
        <end position="512"/>
    </location>
</feature>
<comment type="subcellular location">
    <subcellularLocation>
        <location evidence="1">Cytoplasm</location>
    </subcellularLocation>
</comment>
<comment type="similarity">
    <text evidence="5">Belongs to the intermediate filament family.</text>
</comment>
<dbReference type="FunFam" id="1.20.5.1160:FF:000001">
    <property type="entry name" value="Keratin type II"/>
    <property type="match status" value="1"/>
</dbReference>
<dbReference type="Proteomes" id="UP001318040">
    <property type="component" value="Chromosome 5"/>
</dbReference>
<dbReference type="InterPro" id="IPR050405">
    <property type="entry name" value="Intermediate_filament"/>
</dbReference>
<feature type="region of interest" description="Disordered" evidence="7">
    <location>
        <begin position="414"/>
        <end position="637"/>
    </location>
</feature>
<evidence type="ECO:0000256" key="7">
    <source>
        <dbReference type="SAM" id="MobiDB-lite"/>
    </source>
</evidence>
<evidence type="ECO:0000259" key="8">
    <source>
        <dbReference type="PROSITE" id="PS51842"/>
    </source>
</evidence>
<feature type="compositionally biased region" description="Basic and acidic residues" evidence="7">
    <location>
        <begin position="513"/>
        <end position="619"/>
    </location>
</feature>
<feature type="compositionally biased region" description="Low complexity" evidence="7">
    <location>
        <begin position="1"/>
        <end position="12"/>
    </location>
</feature>
<dbReference type="PROSITE" id="PS00226">
    <property type="entry name" value="IF_ROD_1"/>
    <property type="match status" value="1"/>
</dbReference>
<evidence type="ECO:0000313" key="9">
    <source>
        <dbReference type="Proteomes" id="UP001318040"/>
    </source>
</evidence>
<dbReference type="InterPro" id="IPR018039">
    <property type="entry name" value="IF_conserved"/>
</dbReference>
<feature type="coiled-coil region" evidence="6">
    <location>
        <begin position="282"/>
        <end position="337"/>
    </location>
</feature>
<protein>
    <submittedName>
        <fullName evidence="10">Neurofilament medium polypeptide-like</fullName>
    </submittedName>
</protein>
<dbReference type="Gene3D" id="1.20.5.1160">
    <property type="entry name" value="Vasodilator-stimulated phosphoprotein"/>
    <property type="match status" value="1"/>
</dbReference>
<feature type="domain" description="IF rod" evidence="8">
    <location>
        <begin position="86"/>
        <end position="398"/>
    </location>
</feature>
<feature type="compositionally biased region" description="Basic residues" evidence="7">
    <location>
        <begin position="724"/>
        <end position="733"/>
    </location>
</feature>